<feature type="region of interest" description="Disordered" evidence="1">
    <location>
        <begin position="627"/>
        <end position="651"/>
    </location>
</feature>
<keyword evidence="3" id="KW-1185">Reference proteome</keyword>
<accession>A0A1Q9C509</accession>
<proteinExistence type="predicted"/>
<feature type="compositionally biased region" description="Gly residues" evidence="1">
    <location>
        <begin position="156"/>
        <end position="168"/>
    </location>
</feature>
<evidence type="ECO:0000313" key="3">
    <source>
        <dbReference type="Proteomes" id="UP000186817"/>
    </source>
</evidence>
<feature type="region of interest" description="Disordered" evidence="1">
    <location>
        <begin position="20"/>
        <end position="39"/>
    </location>
</feature>
<feature type="compositionally biased region" description="Basic residues" evidence="1">
    <location>
        <begin position="26"/>
        <end position="37"/>
    </location>
</feature>
<feature type="region of interest" description="Disordered" evidence="1">
    <location>
        <begin position="743"/>
        <end position="766"/>
    </location>
</feature>
<feature type="region of interest" description="Disordered" evidence="1">
    <location>
        <begin position="272"/>
        <end position="315"/>
    </location>
</feature>
<gene>
    <name evidence="2" type="ORF">AK812_SmicGene41875</name>
</gene>
<feature type="compositionally biased region" description="Basic and acidic residues" evidence="1">
    <location>
        <begin position="172"/>
        <end position="184"/>
    </location>
</feature>
<feature type="compositionally biased region" description="Polar residues" evidence="1">
    <location>
        <begin position="743"/>
        <end position="755"/>
    </location>
</feature>
<dbReference type="EMBL" id="LSRX01001677">
    <property type="protein sequence ID" value="OLP77997.1"/>
    <property type="molecule type" value="Genomic_DNA"/>
</dbReference>
<feature type="compositionally biased region" description="Polar residues" evidence="1">
    <location>
        <begin position="627"/>
        <end position="640"/>
    </location>
</feature>
<comment type="caution">
    <text evidence="2">The sequence shown here is derived from an EMBL/GenBank/DDBJ whole genome shotgun (WGS) entry which is preliminary data.</text>
</comment>
<feature type="compositionally biased region" description="Low complexity" evidence="1">
    <location>
        <begin position="278"/>
        <end position="287"/>
    </location>
</feature>
<name>A0A1Q9C509_SYMMI</name>
<dbReference type="AlphaFoldDB" id="A0A1Q9C509"/>
<organism evidence="2 3">
    <name type="scientific">Symbiodinium microadriaticum</name>
    <name type="common">Dinoflagellate</name>
    <name type="synonym">Zooxanthella microadriatica</name>
    <dbReference type="NCBI Taxonomy" id="2951"/>
    <lineage>
        <taxon>Eukaryota</taxon>
        <taxon>Sar</taxon>
        <taxon>Alveolata</taxon>
        <taxon>Dinophyceae</taxon>
        <taxon>Suessiales</taxon>
        <taxon>Symbiodiniaceae</taxon>
        <taxon>Symbiodinium</taxon>
    </lineage>
</organism>
<protein>
    <submittedName>
        <fullName evidence="2">Uncharacterized protein</fullName>
    </submittedName>
</protein>
<evidence type="ECO:0000256" key="1">
    <source>
        <dbReference type="SAM" id="MobiDB-lite"/>
    </source>
</evidence>
<dbReference type="Proteomes" id="UP000186817">
    <property type="component" value="Unassembled WGS sequence"/>
</dbReference>
<evidence type="ECO:0000313" key="2">
    <source>
        <dbReference type="EMBL" id="OLP77997.1"/>
    </source>
</evidence>
<feature type="compositionally biased region" description="Polar residues" evidence="1">
    <location>
        <begin position="699"/>
        <end position="708"/>
    </location>
</feature>
<sequence>MTMMPLRRKTQAAGGIEVPRATASVGRKRDKRMRRKNNPLSTSLGMVTSACVGMTQMTRLTCLRQQQRSGIGYADMWAWSASHCGGAQRLRLFCPAVCALQCLRHAACKGQFKGRLCEDVAQQRRFSVNIGCAAKGQGEETCCKGTGCRKGEQGRPAGGEGRNAGTAGGSRDSPRAEAREKSDKGGSFSAPAATELKSEVRSLALRASASAAPAVRPADLRGAPAELKGETSVANCKLRAAPERKPVSNDFNAALILPGGINIEISKPDVEGNGGSGLSADAGSSALEGPAPGAKALQGAPPKAQHPRAFQRAREGLSEGWVSAREGGESIGPRCPVSRDGMALSAAKFKSAMAQRKLGPCGGQNWQPGSIIGMQQGIQTAEDSSIMPSGVRPCICRWQGAKRVLCTRGSAEREQQPRNLSVGEEQQAVKENPLLGEQGPAADPHVAIRRERVKVEAEVGSIERMPLEALVELERAVRWRQNVCVVEESQGLLIRAEIRMQIAEGGRKRQGKESRHEGIALFPTFSLGDAVRLRASRPDERRVGVDAVELASPHGHGEMVAPRMSLKGGKSPSTLAVPVRGKHIKLAAKQRAAAKERVAAQTAPGTLPANGQRSGMFGVCALLSTSRSEQGSSSNTTPSSACDAGSSKRGDKRCVDCQLGATPQRQAIGDDFYAAVVLATRVHIQVSDGRVPGDRRPSFSANARSNTLETAAPRLRQNAGARARSEVVAARIEVCMATASGRSKWQGQARSAQQDGSGGEDTRSMRPCLRVQQGRRGSVGLTKESSTAWDAARCHPRMRVKRRVLFELGRRLSMQ</sequence>
<feature type="region of interest" description="Disordered" evidence="1">
    <location>
        <begin position="147"/>
        <end position="193"/>
    </location>
</feature>
<feature type="region of interest" description="Disordered" evidence="1">
    <location>
        <begin position="689"/>
        <end position="708"/>
    </location>
</feature>
<reference evidence="2 3" key="1">
    <citation type="submission" date="2016-02" db="EMBL/GenBank/DDBJ databases">
        <title>Genome analysis of coral dinoflagellate symbionts highlights evolutionary adaptations to a symbiotic lifestyle.</title>
        <authorList>
            <person name="Aranda M."/>
            <person name="Li Y."/>
            <person name="Liew Y.J."/>
            <person name="Baumgarten S."/>
            <person name="Simakov O."/>
            <person name="Wilson M."/>
            <person name="Piel J."/>
            <person name="Ashoor H."/>
            <person name="Bougouffa S."/>
            <person name="Bajic V.B."/>
            <person name="Ryu T."/>
            <person name="Ravasi T."/>
            <person name="Bayer T."/>
            <person name="Micklem G."/>
            <person name="Kim H."/>
            <person name="Bhak J."/>
            <person name="Lajeunesse T.C."/>
            <person name="Voolstra C.R."/>
        </authorList>
    </citation>
    <scope>NUCLEOTIDE SEQUENCE [LARGE SCALE GENOMIC DNA]</scope>
    <source>
        <strain evidence="2 3">CCMP2467</strain>
    </source>
</reference>